<dbReference type="KEGG" id="ncv:NCAV_0470"/>
<dbReference type="Proteomes" id="UP000236248">
    <property type="component" value="Chromosome NCAV"/>
</dbReference>
<sequence>MNTFILYKEGKMIRRVDIVGEGVDEDDPIVRALLSVVRTKGDSVVFKDISVDAVREAK</sequence>
<accession>A0A2K5APV2</accession>
<gene>
    <name evidence="1" type="ORF">NCAV_0470</name>
</gene>
<dbReference type="RefSeq" id="WP_158648768.1">
    <property type="nucleotide sequence ID" value="NZ_LT981265.1"/>
</dbReference>
<keyword evidence="2" id="KW-1185">Reference proteome</keyword>
<protein>
    <submittedName>
        <fullName evidence="1">Uncharacterized protein</fullName>
    </submittedName>
</protein>
<organism evidence="1 2">
    <name type="scientific">Candidatus Nitrosocaldus cavascurensis</name>
    <dbReference type="NCBI Taxonomy" id="2058097"/>
    <lineage>
        <taxon>Archaea</taxon>
        <taxon>Nitrososphaerota</taxon>
        <taxon>Nitrososphaeria</taxon>
        <taxon>Candidatus Nitrosocaldales</taxon>
        <taxon>Candidatus Nitrosocaldaceae</taxon>
        <taxon>Candidatus Nitrosocaldus</taxon>
    </lineage>
</organism>
<evidence type="ECO:0000313" key="1">
    <source>
        <dbReference type="EMBL" id="SPC33664.1"/>
    </source>
</evidence>
<reference evidence="2" key="1">
    <citation type="submission" date="2018-01" db="EMBL/GenBank/DDBJ databases">
        <authorList>
            <person name="Kerou L M."/>
        </authorList>
    </citation>
    <scope>NUCLEOTIDE SEQUENCE [LARGE SCALE GENOMIC DNA]</scope>
    <source>
        <strain evidence="2">SCU2</strain>
    </source>
</reference>
<proteinExistence type="predicted"/>
<dbReference type="GeneID" id="55636271"/>
<evidence type="ECO:0000313" key="2">
    <source>
        <dbReference type="Proteomes" id="UP000236248"/>
    </source>
</evidence>
<dbReference type="EMBL" id="LT981265">
    <property type="protein sequence ID" value="SPC33664.1"/>
    <property type="molecule type" value="Genomic_DNA"/>
</dbReference>
<name>A0A2K5APV2_9ARCH</name>
<dbReference type="AlphaFoldDB" id="A0A2K5APV2"/>